<dbReference type="RefSeq" id="WP_062602590.1">
    <property type="nucleotide sequence ID" value="NZ_FCOX02000003.1"/>
</dbReference>
<dbReference type="AlphaFoldDB" id="A0A157ZTL1"/>
<dbReference type="Proteomes" id="UP000071859">
    <property type="component" value="Unassembled WGS sequence"/>
</dbReference>
<gene>
    <name evidence="2" type="ORF">AWB78_00863</name>
</gene>
<feature type="compositionally biased region" description="Polar residues" evidence="1">
    <location>
        <begin position="339"/>
        <end position="358"/>
    </location>
</feature>
<proteinExistence type="predicted"/>
<dbReference type="EMBL" id="FCOX02000003">
    <property type="protein sequence ID" value="SAK48257.1"/>
    <property type="molecule type" value="Genomic_DNA"/>
</dbReference>
<feature type="region of interest" description="Disordered" evidence="1">
    <location>
        <begin position="337"/>
        <end position="358"/>
    </location>
</feature>
<protein>
    <submittedName>
        <fullName evidence="2">Uncharacterized protein</fullName>
    </submittedName>
</protein>
<sequence length="358" mass="40149">MQDADALVSEFLKNVDQIAGKLIKFVGLRHTDTVNHLNAPLLRWLDFRLRFIDPRPRQIFLSDEFPKTLSPSAKRAFDVIKVKVAIGENINAHQGTGLVDFDTSGKKRAARTDLLWADWGIHHLHLDLDPHPKREYFSRRADYLLFAVFGHDYAAFVDVLPHRGDDLLFARQRLIEIIGTNWPELIERFQLKRVLASNQEISDQHRHELRRSGLDAPLIVAGKAYFAPGGGVTSASTPGLVTESMFRLKQNVRSLAHCVLDPRGQFLGALPERDQIRSHFSLELSPRGIVVFERTTNRGWAFPDAKGDSTDSYFAELSDCLTPAWVKDALLKAHEASAKNASATAPDSVKDNQSSPSV</sequence>
<evidence type="ECO:0000313" key="2">
    <source>
        <dbReference type="EMBL" id="SAK48257.1"/>
    </source>
</evidence>
<evidence type="ECO:0000256" key="1">
    <source>
        <dbReference type="SAM" id="MobiDB-lite"/>
    </source>
</evidence>
<organism evidence="2 3">
    <name type="scientific">Caballeronia calidae</name>
    <dbReference type="NCBI Taxonomy" id="1777139"/>
    <lineage>
        <taxon>Bacteria</taxon>
        <taxon>Pseudomonadati</taxon>
        <taxon>Pseudomonadota</taxon>
        <taxon>Betaproteobacteria</taxon>
        <taxon>Burkholderiales</taxon>
        <taxon>Burkholderiaceae</taxon>
        <taxon>Caballeronia</taxon>
    </lineage>
</organism>
<accession>A0A157ZTL1</accession>
<dbReference type="OrthoDB" id="9135240at2"/>
<comment type="caution">
    <text evidence="2">The sequence shown here is derived from an EMBL/GenBank/DDBJ whole genome shotgun (WGS) entry which is preliminary data.</text>
</comment>
<name>A0A157ZTL1_9BURK</name>
<keyword evidence="3" id="KW-1185">Reference proteome</keyword>
<reference evidence="2" key="1">
    <citation type="submission" date="2016-01" db="EMBL/GenBank/DDBJ databases">
        <authorList>
            <person name="Peeters C."/>
        </authorList>
    </citation>
    <scope>NUCLEOTIDE SEQUENCE</scope>
    <source>
        <strain evidence="2">LMG 29321</strain>
    </source>
</reference>
<evidence type="ECO:0000313" key="3">
    <source>
        <dbReference type="Proteomes" id="UP000071859"/>
    </source>
</evidence>